<dbReference type="InterPro" id="IPR036388">
    <property type="entry name" value="WH-like_DNA-bd_sf"/>
</dbReference>
<dbReference type="PANTHER" id="PTHR30419:SF8">
    <property type="entry name" value="NITROGEN ASSIMILATION TRANSCRIPTIONAL ACTIVATOR-RELATED"/>
    <property type="match status" value="1"/>
</dbReference>
<evidence type="ECO:0000313" key="2">
    <source>
        <dbReference type="EMBL" id="MDV5088334.1"/>
    </source>
</evidence>
<proteinExistence type="predicted"/>
<dbReference type="Proteomes" id="UP001272515">
    <property type="component" value="Unassembled WGS sequence"/>
</dbReference>
<dbReference type="InterPro" id="IPR050950">
    <property type="entry name" value="HTH-type_LysR_regulators"/>
</dbReference>
<evidence type="ECO:0000259" key="1">
    <source>
        <dbReference type="PROSITE" id="PS50931"/>
    </source>
</evidence>
<protein>
    <submittedName>
        <fullName evidence="2">LysR family transcriptional regulator</fullName>
    </submittedName>
</protein>
<dbReference type="EMBL" id="JAWJZB010000006">
    <property type="protein sequence ID" value="MDV5088334.1"/>
    <property type="molecule type" value="Genomic_DNA"/>
</dbReference>
<keyword evidence="3" id="KW-1185">Reference proteome</keyword>
<dbReference type="Gene3D" id="1.10.10.10">
    <property type="entry name" value="Winged helix-like DNA-binding domain superfamily/Winged helix DNA-binding domain"/>
    <property type="match status" value="1"/>
</dbReference>
<accession>A0ABU3Z8T8</accession>
<dbReference type="InterPro" id="IPR000847">
    <property type="entry name" value="LysR_HTH_N"/>
</dbReference>
<comment type="caution">
    <text evidence="2">The sequence shown here is derived from an EMBL/GenBank/DDBJ whole genome shotgun (WGS) entry which is preliminary data.</text>
</comment>
<dbReference type="InterPro" id="IPR036390">
    <property type="entry name" value="WH_DNA-bd_sf"/>
</dbReference>
<dbReference type="PANTHER" id="PTHR30419">
    <property type="entry name" value="HTH-TYPE TRANSCRIPTIONAL REGULATOR YBHD"/>
    <property type="match status" value="1"/>
</dbReference>
<feature type="domain" description="HTH lysR-type" evidence="1">
    <location>
        <begin position="1"/>
        <end position="58"/>
    </location>
</feature>
<name>A0ABU3Z8T8_9FIRM</name>
<dbReference type="Pfam" id="PF00126">
    <property type="entry name" value="HTH_1"/>
    <property type="match status" value="1"/>
</dbReference>
<dbReference type="PRINTS" id="PR00039">
    <property type="entry name" value="HTHLYSR"/>
</dbReference>
<reference evidence="2 3" key="1">
    <citation type="submission" date="2023-10" db="EMBL/GenBank/DDBJ databases">
        <title>Veillonella sp. nov., isolated from a pig farm feces dump.</title>
        <authorList>
            <person name="Chang Y.-H."/>
        </authorList>
    </citation>
    <scope>NUCLEOTIDE SEQUENCE [LARGE SCALE GENOMIC DNA]</scope>
    <source>
        <strain evidence="2 3">YH-vei2233</strain>
    </source>
</reference>
<dbReference type="RefSeq" id="WP_317329908.1">
    <property type="nucleotide sequence ID" value="NZ_JAWJZA010000045.1"/>
</dbReference>
<dbReference type="SUPFAM" id="SSF46785">
    <property type="entry name" value="Winged helix' DNA-binding domain"/>
    <property type="match status" value="1"/>
</dbReference>
<organism evidence="2 3">
    <name type="scientific">Veillonella absiana</name>
    <dbReference type="NCBI Taxonomy" id="3079305"/>
    <lineage>
        <taxon>Bacteria</taxon>
        <taxon>Bacillati</taxon>
        <taxon>Bacillota</taxon>
        <taxon>Negativicutes</taxon>
        <taxon>Veillonellales</taxon>
        <taxon>Veillonellaceae</taxon>
        <taxon>Veillonella</taxon>
    </lineage>
</organism>
<sequence>MITNRSDYILAIAEHGNISRAAKTLYISQSGLNQKLIKLEEELGLQLFQRNKQHLSLTPAGKIYVENAKKIQEIQKVTYAQLGELKDGARGDIFLGTTQAHGIDLFTAIFPLFHEKFPHINLHIQERT</sequence>
<gene>
    <name evidence="2" type="ORF">RVY80_05670</name>
</gene>
<dbReference type="PROSITE" id="PS50931">
    <property type="entry name" value="HTH_LYSR"/>
    <property type="match status" value="1"/>
</dbReference>
<evidence type="ECO:0000313" key="3">
    <source>
        <dbReference type="Proteomes" id="UP001272515"/>
    </source>
</evidence>